<evidence type="ECO:0000256" key="3">
    <source>
        <dbReference type="ARBA" id="ARBA00023163"/>
    </source>
</evidence>
<evidence type="ECO:0000259" key="4">
    <source>
        <dbReference type="Pfam" id="PF01037"/>
    </source>
</evidence>
<keyword evidence="3" id="KW-0804">Transcription</keyword>
<name>M1MTN0_9CORY</name>
<protein>
    <submittedName>
        <fullName evidence="6">Transcriptional regulator</fullName>
    </submittedName>
</protein>
<keyword evidence="1" id="KW-0805">Transcription regulation</keyword>
<reference evidence="6 7" key="1">
    <citation type="journal article" date="2012" name="Stand. Genomic Sci.">
        <title>Genome sequence of the halotolerant bacterium Corynebacterium halotolerans type strain YIM 70093(T) (= DSM 44683(T)).</title>
        <authorList>
            <person name="Ruckert C."/>
            <person name="Albersmeier A."/>
            <person name="Al-Dilaimi A."/>
            <person name="Niehaus K."/>
            <person name="Szczepanowski R."/>
            <person name="Kalinowski J."/>
        </authorList>
    </citation>
    <scope>NUCLEOTIDE SEQUENCE [LARGE SCALE GENOMIC DNA]</scope>
    <source>
        <strain evidence="6">YIM 70093</strain>
    </source>
</reference>
<organism evidence="6 7">
    <name type="scientific">Corynebacterium halotolerans YIM 70093 = DSM 44683</name>
    <dbReference type="NCBI Taxonomy" id="1121362"/>
    <lineage>
        <taxon>Bacteria</taxon>
        <taxon>Bacillati</taxon>
        <taxon>Actinomycetota</taxon>
        <taxon>Actinomycetes</taxon>
        <taxon>Mycobacteriales</taxon>
        <taxon>Corynebacteriaceae</taxon>
        <taxon>Corynebacterium</taxon>
    </lineage>
</organism>
<evidence type="ECO:0000259" key="5">
    <source>
        <dbReference type="Pfam" id="PF13404"/>
    </source>
</evidence>
<dbReference type="PANTHER" id="PTHR30154:SF34">
    <property type="entry name" value="TRANSCRIPTIONAL REGULATOR AZLB"/>
    <property type="match status" value="1"/>
</dbReference>
<dbReference type="EMBL" id="CP003697">
    <property type="protein sequence ID" value="AGF71044.1"/>
    <property type="molecule type" value="Genomic_DNA"/>
</dbReference>
<dbReference type="Pfam" id="PF13404">
    <property type="entry name" value="HTH_AsnC-type"/>
    <property type="match status" value="2"/>
</dbReference>
<gene>
    <name evidence="6" type="ORF">A605_00130</name>
</gene>
<dbReference type="SUPFAM" id="SSF54909">
    <property type="entry name" value="Dimeric alpha+beta barrel"/>
    <property type="match status" value="1"/>
</dbReference>
<accession>M1MTN0</accession>
<evidence type="ECO:0000256" key="1">
    <source>
        <dbReference type="ARBA" id="ARBA00023015"/>
    </source>
</evidence>
<sequence>MRTTETLNPLQRRIVGALQVDGRATWRKIARVLGEPERTVARYGAALLESGTVTVAAIENRSGTIVATFSCTPGAARMTCESLAQRSDTTYTYLITGPDDVVTELHYNGDPADVLTMQLPATPGLARYSTYPVLKYFKTIRGWRAGVLTETEERALADPFGPDRTSWEHREPPEETDQAIIEVLKADGRASLEFTARQVGLSESSVARRLEQILGDTRATIRTLVEPGLMGLPVEAQLWVQTTPQLIDRLGTELAAAPQVRYAAAIAGDYQLLIDVTMRNQGDLYRFISDSRWGESITRVRTAMVVGARKRGGRLFGISA</sequence>
<feature type="domain" description="HTH asnC-type" evidence="5">
    <location>
        <begin position="12"/>
        <end position="42"/>
    </location>
</feature>
<dbReference type="InterPro" id="IPR019888">
    <property type="entry name" value="Tscrpt_reg_AsnC-like"/>
</dbReference>
<dbReference type="HOGENOM" id="CLU_044190_1_1_11"/>
<keyword evidence="2" id="KW-0238">DNA-binding</keyword>
<dbReference type="GO" id="GO:0005829">
    <property type="term" value="C:cytosol"/>
    <property type="evidence" value="ECO:0007669"/>
    <property type="project" value="TreeGrafter"/>
</dbReference>
<dbReference type="AlphaFoldDB" id="M1MTN0"/>
<feature type="domain" description="HTH asnC-type" evidence="5">
    <location>
        <begin position="175"/>
        <end position="211"/>
    </location>
</feature>
<evidence type="ECO:0000256" key="2">
    <source>
        <dbReference type="ARBA" id="ARBA00023125"/>
    </source>
</evidence>
<dbReference type="InterPro" id="IPR019887">
    <property type="entry name" value="Tscrpt_reg_AsnC/Lrp_C"/>
</dbReference>
<feature type="domain" description="Transcription regulator AsnC/Lrp ligand binding" evidence="4">
    <location>
        <begin position="239"/>
        <end position="306"/>
    </location>
</feature>
<dbReference type="RefSeq" id="WP_015399468.1">
    <property type="nucleotide sequence ID" value="NC_020302.1"/>
</dbReference>
<proteinExistence type="predicted"/>
<evidence type="ECO:0000313" key="6">
    <source>
        <dbReference type="EMBL" id="AGF71044.1"/>
    </source>
</evidence>
<dbReference type="eggNOG" id="COG1522">
    <property type="taxonomic scope" value="Bacteria"/>
</dbReference>
<dbReference type="STRING" id="1121362.A605_00130"/>
<dbReference type="Gene3D" id="3.30.70.920">
    <property type="match status" value="1"/>
</dbReference>
<dbReference type="SMART" id="SM00344">
    <property type="entry name" value="HTH_ASNC"/>
    <property type="match status" value="1"/>
</dbReference>
<dbReference type="GO" id="GO:0043565">
    <property type="term" value="F:sequence-specific DNA binding"/>
    <property type="evidence" value="ECO:0007669"/>
    <property type="project" value="InterPro"/>
</dbReference>
<dbReference type="InterPro" id="IPR000485">
    <property type="entry name" value="AsnC-type_HTH_dom"/>
</dbReference>
<dbReference type="PANTHER" id="PTHR30154">
    <property type="entry name" value="LEUCINE-RESPONSIVE REGULATORY PROTEIN"/>
    <property type="match status" value="1"/>
</dbReference>
<dbReference type="Proteomes" id="UP000011723">
    <property type="component" value="Chromosome"/>
</dbReference>
<dbReference type="InterPro" id="IPR011008">
    <property type="entry name" value="Dimeric_a/b-barrel"/>
</dbReference>
<evidence type="ECO:0000313" key="7">
    <source>
        <dbReference type="Proteomes" id="UP000011723"/>
    </source>
</evidence>
<dbReference type="PATRIC" id="fig|1121362.3.peg.26"/>
<dbReference type="Gene3D" id="1.10.10.10">
    <property type="entry name" value="Winged helix-like DNA-binding domain superfamily/Winged helix DNA-binding domain"/>
    <property type="match status" value="2"/>
</dbReference>
<dbReference type="InterPro" id="IPR036388">
    <property type="entry name" value="WH-like_DNA-bd_sf"/>
</dbReference>
<keyword evidence="7" id="KW-1185">Reference proteome</keyword>
<dbReference type="KEGG" id="chn:A605_00130"/>
<dbReference type="GO" id="GO:0043200">
    <property type="term" value="P:response to amino acid"/>
    <property type="evidence" value="ECO:0007669"/>
    <property type="project" value="TreeGrafter"/>
</dbReference>
<dbReference type="OrthoDB" id="4050641at2"/>
<dbReference type="Pfam" id="PF01037">
    <property type="entry name" value="AsnC_trans_reg"/>
    <property type="match status" value="1"/>
</dbReference>